<proteinExistence type="predicted"/>
<feature type="compositionally biased region" description="Polar residues" evidence="2">
    <location>
        <begin position="515"/>
        <end position="531"/>
    </location>
</feature>
<evidence type="ECO:0000256" key="2">
    <source>
        <dbReference type="SAM" id="MobiDB-lite"/>
    </source>
</evidence>
<evidence type="ECO:0000256" key="1">
    <source>
        <dbReference type="SAM" id="Coils"/>
    </source>
</evidence>
<feature type="coiled-coil region" evidence="1">
    <location>
        <begin position="372"/>
        <end position="399"/>
    </location>
</feature>
<feature type="compositionally biased region" description="Low complexity" evidence="2">
    <location>
        <begin position="86"/>
        <end position="99"/>
    </location>
</feature>
<accession>A0A9P9WXZ3</accession>
<feature type="compositionally biased region" description="Polar residues" evidence="2">
    <location>
        <begin position="144"/>
        <end position="154"/>
    </location>
</feature>
<feature type="compositionally biased region" description="Acidic residues" evidence="2">
    <location>
        <begin position="551"/>
        <end position="566"/>
    </location>
</feature>
<protein>
    <submittedName>
        <fullName evidence="3">Uncharacterized protein</fullName>
    </submittedName>
</protein>
<name>A0A9P9WXZ3_9PEZI</name>
<keyword evidence="1" id="KW-0175">Coiled coil</keyword>
<evidence type="ECO:0000313" key="3">
    <source>
        <dbReference type="EMBL" id="KAI1881168.1"/>
    </source>
</evidence>
<dbReference type="Proteomes" id="UP000829685">
    <property type="component" value="Unassembled WGS sequence"/>
</dbReference>
<feature type="compositionally biased region" description="Low complexity" evidence="2">
    <location>
        <begin position="166"/>
        <end position="184"/>
    </location>
</feature>
<feature type="compositionally biased region" description="Low complexity" evidence="2">
    <location>
        <begin position="581"/>
        <end position="590"/>
    </location>
</feature>
<organism evidence="3 4">
    <name type="scientific">Neoarthrinium moseri</name>
    <dbReference type="NCBI Taxonomy" id="1658444"/>
    <lineage>
        <taxon>Eukaryota</taxon>
        <taxon>Fungi</taxon>
        <taxon>Dikarya</taxon>
        <taxon>Ascomycota</taxon>
        <taxon>Pezizomycotina</taxon>
        <taxon>Sordariomycetes</taxon>
        <taxon>Xylariomycetidae</taxon>
        <taxon>Amphisphaeriales</taxon>
        <taxon>Apiosporaceae</taxon>
        <taxon>Neoarthrinium</taxon>
    </lineage>
</organism>
<feature type="region of interest" description="Disordered" evidence="2">
    <location>
        <begin position="465"/>
        <end position="590"/>
    </location>
</feature>
<feature type="compositionally biased region" description="Basic and acidic residues" evidence="2">
    <location>
        <begin position="15"/>
        <end position="26"/>
    </location>
</feature>
<feature type="region of interest" description="Disordered" evidence="2">
    <location>
        <begin position="1"/>
        <end position="35"/>
    </location>
</feature>
<feature type="region of interest" description="Disordered" evidence="2">
    <location>
        <begin position="141"/>
        <end position="191"/>
    </location>
</feature>
<dbReference type="AlphaFoldDB" id="A0A9P9WXZ3"/>
<feature type="region of interest" description="Disordered" evidence="2">
    <location>
        <begin position="650"/>
        <end position="674"/>
    </location>
</feature>
<feature type="compositionally biased region" description="Polar residues" evidence="2">
    <location>
        <begin position="663"/>
        <end position="674"/>
    </location>
</feature>
<reference evidence="3" key="1">
    <citation type="submission" date="2021-03" db="EMBL/GenBank/DDBJ databases">
        <title>Revisited historic fungal species revealed as producer of novel bioactive compounds through whole genome sequencing and comparative genomics.</title>
        <authorList>
            <person name="Vignolle G.A."/>
            <person name="Hochenegger N."/>
            <person name="Mach R.L."/>
            <person name="Mach-Aigner A.R."/>
            <person name="Javad Rahimi M."/>
            <person name="Salim K.A."/>
            <person name="Chan C.M."/>
            <person name="Lim L.B.L."/>
            <person name="Cai F."/>
            <person name="Druzhinina I.S."/>
            <person name="U'Ren J.M."/>
            <person name="Derntl C."/>
        </authorList>
    </citation>
    <scope>NUCLEOTIDE SEQUENCE</scope>
    <source>
        <strain evidence="3">TUCIM 5799</strain>
    </source>
</reference>
<keyword evidence="4" id="KW-1185">Reference proteome</keyword>
<evidence type="ECO:0000313" key="4">
    <source>
        <dbReference type="Proteomes" id="UP000829685"/>
    </source>
</evidence>
<dbReference type="EMBL" id="JAFIMR010000002">
    <property type="protein sequence ID" value="KAI1881168.1"/>
    <property type="molecule type" value="Genomic_DNA"/>
</dbReference>
<feature type="compositionally biased region" description="Low complexity" evidence="2">
    <location>
        <begin position="478"/>
        <end position="514"/>
    </location>
</feature>
<comment type="caution">
    <text evidence="3">The sequence shown here is derived from an EMBL/GenBank/DDBJ whole genome shotgun (WGS) entry which is preliminary data.</text>
</comment>
<feature type="compositionally biased region" description="Low complexity" evidence="2">
    <location>
        <begin position="532"/>
        <end position="550"/>
    </location>
</feature>
<gene>
    <name evidence="3" type="ORF">JX265_001408</name>
</gene>
<feature type="region of interest" description="Disordered" evidence="2">
    <location>
        <begin position="67"/>
        <end position="120"/>
    </location>
</feature>
<sequence length="674" mass="73955">MSEEGVNAANTDSPDASKTHAPKDRNCPYCGQAFTSSSLGRHLDLYIKEKNPKPADGIHDVEAIKKLRAGITRRQPRGSLARRDASTPGTPTGSTPTAARKSPELRQQQQRSSVPKDGQFVVDRSPVYPWQLPTWEATGVINDLPTNNGDQSQPGGWDEGTDQARRASAQQQQQQQRAPSRMAQKQQLDARQKLTDAVDTARAAELALRELLSSWRAAKQQIDMNSVPFDFDPLSLDFPALTLQCLQPPPTLFSSTPIPTSTSWSIQPPAQKQYDALVAFFQDEFKKWRIACAAATTAMSEDLTYPPSQTQFDIDGKESVKKAEKAAANLEKQVNEHLQSTFAAWEQIGQQRQQELWTLELARSVGRRQKDVEKLKQTQHSLKQEKTNLQSQIDQLNRLQQPREFRAMPPATIPFDQSYISFVLGLGVESGAKAVGLSMEDRHVDTATLVQRAIERWKSVIVSTRAPGMSGQRSLDQAGSAPSSASTPAPVQNTAAAAPTPTPTATSQQRPAAPVQQQTQSRQVSAATTGPSTDSRSTTTATTSTSAANDEVSDEDADAEMEDDDSYPQPTNAHMAAKATQQQQPLQKLQIPRTRDHAQRNNAQFAVNGASTMAANQQRMNMARPMANMNSGVAGMQHQQQVQNQQRVQQQAAMKNDYGTPVQGMTSSEPMDMY</sequence>